<sequence length="266" mass="28974">MWFRGAIASGSIDTDLQVPNLAVVITLEEHEDTEGNSWADISYRTSAERTLTIAPANATDGIVGGQVLREERTPCGNDVKYGSWSTFSFCQFDVATTGFGGSATPLTPPTVTWTVGGKPVWGSQGTVDVPFDGSEFTLEYTIDPVSFELALTSRGGERYSTEVTATATEAGGGAAVSASATFNALGYFEGYSPEDKALVLACISRIGEEHRIPIPRRFRRPDPDPRFEIDIDQWRQETINQIRTQLQLDTRTERALTDIVRLQAPG</sequence>
<comment type="caution">
    <text evidence="1">The sequence shown here is derived from an EMBL/GenBank/DDBJ whole genome shotgun (WGS) entry which is preliminary data.</text>
</comment>
<dbReference type="AlphaFoldDB" id="A0A158K9R1"/>
<keyword evidence="2" id="KW-1185">Reference proteome</keyword>
<dbReference type="EMBL" id="FCOL02000040">
    <property type="protein sequence ID" value="SAL77191.1"/>
    <property type="molecule type" value="Genomic_DNA"/>
</dbReference>
<dbReference type="Proteomes" id="UP000054925">
    <property type="component" value="Unassembled WGS sequence"/>
</dbReference>
<evidence type="ECO:0000313" key="1">
    <source>
        <dbReference type="EMBL" id="SAL77191.1"/>
    </source>
</evidence>
<gene>
    <name evidence="1" type="ORF">AWB67_05053</name>
</gene>
<reference evidence="1" key="1">
    <citation type="submission" date="2016-01" db="EMBL/GenBank/DDBJ databases">
        <authorList>
            <person name="Peeters C."/>
        </authorList>
    </citation>
    <scope>NUCLEOTIDE SEQUENCE [LARGE SCALE GENOMIC DNA]</scope>
    <source>
        <strain evidence="1">LMG 22937</strain>
    </source>
</reference>
<dbReference type="OrthoDB" id="4994024at2"/>
<evidence type="ECO:0000313" key="2">
    <source>
        <dbReference type="Proteomes" id="UP000054925"/>
    </source>
</evidence>
<accession>A0A158K9R1</accession>
<name>A0A158K9R1_9BURK</name>
<dbReference type="RefSeq" id="WP_087658921.1">
    <property type="nucleotide sequence ID" value="NZ_FCOL02000040.1"/>
</dbReference>
<organism evidence="1 2">
    <name type="scientific">Caballeronia terrestris</name>
    <dbReference type="NCBI Taxonomy" id="1226301"/>
    <lineage>
        <taxon>Bacteria</taxon>
        <taxon>Pseudomonadati</taxon>
        <taxon>Pseudomonadota</taxon>
        <taxon>Betaproteobacteria</taxon>
        <taxon>Burkholderiales</taxon>
        <taxon>Burkholderiaceae</taxon>
        <taxon>Caballeronia</taxon>
    </lineage>
</organism>
<proteinExistence type="predicted"/>
<protein>
    <submittedName>
        <fullName evidence="1">Uncharacterized protein</fullName>
    </submittedName>
</protein>